<comment type="caution">
    <text evidence="3">The sequence shown here is derived from an EMBL/GenBank/DDBJ whole genome shotgun (WGS) entry which is preliminary data.</text>
</comment>
<protein>
    <recommendedName>
        <fullName evidence="2">DDE-1 domain-containing protein</fullName>
    </recommendedName>
</protein>
<gene>
    <name evidence="3" type="ORF">GOP47_0002101</name>
</gene>
<dbReference type="Pfam" id="PF03184">
    <property type="entry name" value="DDE_1"/>
    <property type="match status" value="1"/>
</dbReference>
<dbReference type="PANTHER" id="PTHR19303">
    <property type="entry name" value="TRANSPOSON"/>
    <property type="match status" value="1"/>
</dbReference>
<organism evidence="3 4">
    <name type="scientific">Adiantum capillus-veneris</name>
    <name type="common">Maidenhair fern</name>
    <dbReference type="NCBI Taxonomy" id="13818"/>
    <lineage>
        <taxon>Eukaryota</taxon>
        <taxon>Viridiplantae</taxon>
        <taxon>Streptophyta</taxon>
        <taxon>Embryophyta</taxon>
        <taxon>Tracheophyta</taxon>
        <taxon>Polypodiopsida</taxon>
        <taxon>Polypodiidae</taxon>
        <taxon>Polypodiales</taxon>
        <taxon>Pteridineae</taxon>
        <taxon>Pteridaceae</taxon>
        <taxon>Vittarioideae</taxon>
        <taxon>Adiantum</taxon>
    </lineage>
</organism>
<dbReference type="InterPro" id="IPR004875">
    <property type="entry name" value="DDE_SF_endonuclease_dom"/>
</dbReference>
<reference evidence="3" key="1">
    <citation type="submission" date="2021-01" db="EMBL/GenBank/DDBJ databases">
        <title>Adiantum capillus-veneris genome.</title>
        <authorList>
            <person name="Fang Y."/>
            <person name="Liao Q."/>
        </authorList>
    </citation>
    <scope>NUCLEOTIDE SEQUENCE</scope>
    <source>
        <strain evidence="3">H3</strain>
        <tissue evidence="3">Leaf</tissue>
    </source>
</reference>
<dbReference type="GO" id="GO:0003677">
    <property type="term" value="F:DNA binding"/>
    <property type="evidence" value="ECO:0007669"/>
    <property type="project" value="TreeGrafter"/>
</dbReference>
<dbReference type="Proteomes" id="UP000886520">
    <property type="component" value="Chromosome 2"/>
</dbReference>
<dbReference type="GO" id="GO:0005634">
    <property type="term" value="C:nucleus"/>
    <property type="evidence" value="ECO:0007669"/>
    <property type="project" value="TreeGrafter"/>
</dbReference>
<dbReference type="EMBL" id="JABFUD020000003">
    <property type="protein sequence ID" value="KAI5082358.1"/>
    <property type="molecule type" value="Genomic_DNA"/>
</dbReference>
<proteinExistence type="predicted"/>
<evidence type="ECO:0000313" key="4">
    <source>
        <dbReference type="Proteomes" id="UP000886520"/>
    </source>
</evidence>
<evidence type="ECO:0000256" key="1">
    <source>
        <dbReference type="SAM" id="MobiDB-lite"/>
    </source>
</evidence>
<evidence type="ECO:0000259" key="2">
    <source>
        <dbReference type="Pfam" id="PF03184"/>
    </source>
</evidence>
<dbReference type="PANTHER" id="PTHR19303:SF74">
    <property type="entry name" value="POGO TRANSPOSABLE ELEMENT WITH KRAB DOMAIN"/>
    <property type="match status" value="1"/>
</dbReference>
<name>A0A9D4ZNR2_ADICA</name>
<accession>A0A9D4ZNR2</accession>
<sequence>MAKRKECVEATPTTKKGTDPHVSRLKQISIATSPQRCKKRVRFTPTQRSNVNVQSSLRDGRNPRKGQVNVQTPSKEHGESNHSKRLFSTAKHSTRQTLPSRKRPPLIKQANPKFSIQGMKVLAKKGAKAVYAITCDSREWMTVLCCVNPAGQAIPSYYIFKGSRITMNYIQHCEPGAAMAMQKKAWMTGELFQAWLEHFDNAITQTMGKGNRHLLILDGHGSHVSLDVIAKAHNAGIDIITLPVHTSHKLQPLDVSVFKSLKVQFRKERDIWQQQSASRQATKTEVASLVGQAIQSSFTESNIKAGFRATGIWPLNAMVVRFEGMPSNYINLIEDTAIAVGSDDEDVTTRLRSEVLPSNCDENVSQVPSTPMYANREDEAIFALHNMAAQVDEDILKEHVQPEQVITFTQLMEGEDVSRFQDGHMIYKCQAHQCMQTVKMRQFSP</sequence>
<dbReference type="OrthoDB" id="1931935at2759"/>
<evidence type="ECO:0000313" key="3">
    <source>
        <dbReference type="EMBL" id="KAI5082358.1"/>
    </source>
</evidence>
<feature type="domain" description="DDE-1" evidence="2">
    <location>
        <begin position="138"/>
        <end position="307"/>
    </location>
</feature>
<feature type="region of interest" description="Disordered" evidence="1">
    <location>
        <begin position="1"/>
        <end position="106"/>
    </location>
</feature>
<dbReference type="AlphaFoldDB" id="A0A9D4ZNR2"/>
<keyword evidence="4" id="KW-1185">Reference proteome</keyword>
<dbReference type="InterPro" id="IPR036397">
    <property type="entry name" value="RNaseH_sf"/>
</dbReference>
<dbReference type="InterPro" id="IPR050863">
    <property type="entry name" value="CenT-Element_Derived"/>
</dbReference>
<dbReference type="Gene3D" id="3.30.420.10">
    <property type="entry name" value="Ribonuclease H-like superfamily/Ribonuclease H"/>
    <property type="match status" value="1"/>
</dbReference>
<feature type="compositionally biased region" description="Polar residues" evidence="1">
    <location>
        <begin position="44"/>
        <end position="57"/>
    </location>
</feature>